<feature type="transmembrane region" description="Helical" evidence="2">
    <location>
        <begin position="1457"/>
        <end position="1477"/>
    </location>
</feature>
<evidence type="ECO:0000256" key="2">
    <source>
        <dbReference type="SAM" id="Phobius"/>
    </source>
</evidence>
<feature type="transmembrane region" description="Helical" evidence="2">
    <location>
        <begin position="672"/>
        <end position="691"/>
    </location>
</feature>
<feature type="transmembrane region" description="Helical" evidence="2">
    <location>
        <begin position="394"/>
        <end position="414"/>
    </location>
</feature>
<feature type="transmembrane region" description="Helical" evidence="2">
    <location>
        <begin position="598"/>
        <end position="614"/>
    </location>
</feature>
<dbReference type="EMBL" id="CT868540">
    <property type="protein sequence ID" value="CAK85224.1"/>
    <property type="molecule type" value="Genomic_DNA"/>
</dbReference>
<feature type="transmembrane region" description="Helical" evidence="2">
    <location>
        <begin position="1483"/>
        <end position="1505"/>
    </location>
</feature>
<keyword evidence="2" id="KW-0812">Transmembrane</keyword>
<evidence type="ECO:0000256" key="1">
    <source>
        <dbReference type="SAM" id="Coils"/>
    </source>
</evidence>
<sequence length="1534" mass="179424">MSILQERVENNYPQGSEYQSIVQIISQPSVANWRRYTFTIKEKQYVYQGPLNDETEELIQVMQSYENAENAQAKNGIESLSKKCLDYEKKLYKEWSCFNQWVKFDTNQIIITIVYWSAYFSVLSESIELTNNTIVQKDQIRANISQYMPLYAFLFTLFSQMYQIILIFNRCYQIKNIYIWILMFISLIIIPLFVLLGYHLNAFQNYNGPSYDYIGIGFCILSFLIFLNSLLNKGFNSIITSFSSQLMATLFNCSFCILVIYFILFKIIAFFLLLQTNSTEYIVENLSDLIAPQIFIMMLIYSIFLIKALFTLSPENIESDLKVLSLKDQPDPYIQKEYYSYKLNQKVINLLKKLKLTTVAPILITISYFTLEIYCYSGWLYFKSNQNYELTVTYGFLFVAIPIFMSFGICLATSNVNPSNLYLYSSLLLGSGFSILTIKVWNLTYDIQYFQSISRLFGICPLIITLIWLTIAYFRSWRRNQKMFALIISCLFFAFPIGILITLSDAYNDSGIYNGSIVLIVIGCLPIIALICYYFVVVMIYLLKLPQQALNLNFVAFQYINLTNLATWFNSICYIVGFYFTCYFVWNEPATATGTKKGAMQGLLVIQTVLFILTRKALQVKIQDNQNDQKEEYVKYLERIDNLIRGGIFYPFVILLPIGLTQDSETTKNALIANAVGLPVTFIYFNFLIYLKKELCQYQDFFQPLLIILMWIFVIGPIGIIFPLLADIYENSSHQFAVFAQLAVAYTILITIIINTCISNVYSVLLNKEQLEMKKKEVLKVVMQLLANHKVSSTEEICALIFLRFIQQNNPVKLKTDLKLGDPVNVYDYPGVDKGRIFDEQLVTKTEYENKKKLEQISKKKKGGVIRSLQDDDTELFKKSTQNNEDDQSEGMNHKIIDLIFECVFCRCGFEEMEQININKQQLDVELLELENWKEREAKKIQGIIQPSEADMKAAADIDFYTALRTKYRDRTERFWAAIYSKFRKNLNVVLEYLELERNDEILKQYKSFKASEDGDFTMSQNDFALFLYDNFQRDDQTNYYNLIWEMAVKKYHLFVYNHNDIRQILKLLQNNTNTPFHQQNFKLPKQIGEKRQRLEKKKSVQGNEQIDLQYQQKKQLIEREFQDKVPKNLKVQFWQFCSKVNDFLWIKPRLYSQQIMNQLINSLFQKITPPEPELNKIVQNVKWDQLAELVGDCLVDQCNKFDKKMRDQEFILKFTSTNILAIILRIYDLYGLATLAFDSQVGWFGRSQTISPITFVDYSAIWSEYNLFFFLALFMSLIYIILGFEAANQIANNTFGFDENGIIATYKSRRYWLSKTIQLVSGQFIFVMKSYIDAFICDYSSYPYTLVRQPSVECMSDLHFMYVTLAIFGCIIYYPLSSYLQPTFQYMDHSLDLKYKSNYVVLYIQAKLLILGMSSVFSNLQDQAYEYQMLFSSIVMLILIYFHFRIKPCYVKWFNTIEFCILLLLLYMYIGAFLILATGFMIVGWIILACLGGLTLIITAIVLVRAYNQEQQFQLTKVQPVHQATDQSYTLKQ</sequence>
<evidence type="ECO:0000313" key="3">
    <source>
        <dbReference type="EMBL" id="CAK85224.1"/>
    </source>
</evidence>
<feature type="transmembrane region" description="Helical" evidence="2">
    <location>
        <begin position="564"/>
        <end position="586"/>
    </location>
</feature>
<feature type="transmembrane region" description="Helical" evidence="2">
    <location>
        <begin position="483"/>
        <end position="504"/>
    </location>
</feature>
<dbReference type="Proteomes" id="UP000000600">
    <property type="component" value="Unassembled WGS sequence"/>
</dbReference>
<feature type="transmembrane region" description="Helical" evidence="2">
    <location>
        <begin position="210"/>
        <end position="230"/>
    </location>
</feature>
<dbReference type="eggNOG" id="ENOG502SG4X">
    <property type="taxonomic scope" value="Eukaryota"/>
</dbReference>
<feature type="transmembrane region" description="Helical" evidence="2">
    <location>
        <begin position="250"/>
        <end position="274"/>
    </location>
</feature>
<feature type="transmembrane region" description="Helical" evidence="2">
    <location>
        <begin position="643"/>
        <end position="660"/>
    </location>
</feature>
<dbReference type="RefSeq" id="XP_001452621.1">
    <property type="nucleotide sequence ID" value="XM_001452584.1"/>
</dbReference>
<feature type="transmembrane region" description="Helical" evidence="2">
    <location>
        <begin position="1211"/>
        <end position="1228"/>
    </location>
</feature>
<dbReference type="GeneID" id="5038406"/>
<dbReference type="OMA" id="LIWEMAV"/>
<feature type="transmembrane region" description="Helical" evidence="2">
    <location>
        <begin position="177"/>
        <end position="198"/>
    </location>
</feature>
<accession>A0DQA7</accession>
<feature type="transmembrane region" description="Helical" evidence="2">
    <location>
        <begin position="294"/>
        <end position="312"/>
    </location>
</feature>
<dbReference type="KEGG" id="ptm:GSPATT00002624001"/>
<reference evidence="3 4" key="1">
    <citation type="journal article" date="2006" name="Nature">
        <title>Global trends of whole-genome duplications revealed by the ciliate Paramecium tetraurelia.</title>
        <authorList>
            <consortium name="Genoscope"/>
            <person name="Aury J.-M."/>
            <person name="Jaillon O."/>
            <person name="Duret L."/>
            <person name="Noel B."/>
            <person name="Jubin C."/>
            <person name="Porcel B.M."/>
            <person name="Segurens B."/>
            <person name="Daubin V."/>
            <person name="Anthouard V."/>
            <person name="Aiach N."/>
            <person name="Arnaiz O."/>
            <person name="Billaut A."/>
            <person name="Beisson J."/>
            <person name="Blanc I."/>
            <person name="Bouhouche K."/>
            <person name="Camara F."/>
            <person name="Duharcourt S."/>
            <person name="Guigo R."/>
            <person name="Gogendeau D."/>
            <person name="Katinka M."/>
            <person name="Keller A.-M."/>
            <person name="Kissmehl R."/>
            <person name="Klotz C."/>
            <person name="Koll F."/>
            <person name="Le Moue A."/>
            <person name="Lepere C."/>
            <person name="Malinsky S."/>
            <person name="Nowacki M."/>
            <person name="Nowak J.K."/>
            <person name="Plattner H."/>
            <person name="Poulain J."/>
            <person name="Ruiz F."/>
            <person name="Serrano V."/>
            <person name="Zagulski M."/>
            <person name="Dessen P."/>
            <person name="Betermier M."/>
            <person name="Weissenbach J."/>
            <person name="Scarpelli C."/>
            <person name="Schachter V."/>
            <person name="Sperling L."/>
            <person name="Meyer E."/>
            <person name="Cohen J."/>
            <person name="Wincker P."/>
        </authorList>
    </citation>
    <scope>NUCLEOTIDE SEQUENCE [LARGE SCALE GENOMIC DNA]</scope>
    <source>
        <strain evidence="3 4">Stock d4-2</strain>
    </source>
</reference>
<keyword evidence="2" id="KW-1133">Transmembrane helix</keyword>
<feature type="transmembrane region" description="Helical" evidence="2">
    <location>
        <begin position="738"/>
        <end position="766"/>
    </location>
</feature>
<dbReference type="InParanoid" id="A0DQA7"/>
<feature type="transmembrane region" description="Helical" evidence="2">
    <location>
        <begin position="1266"/>
        <end position="1285"/>
    </location>
</feature>
<feature type="transmembrane region" description="Helical" evidence="2">
    <location>
        <begin position="516"/>
        <end position="543"/>
    </location>
</feature>
<feature type="transmembrane region" description="Helical" evidence="2">
    <location>
        <begin position="148"/>
        <end position="168"/>
    </location>
</feature>
<feature type="transmembrane region" description="Helical" evidence="2">
    <location>
        <begin position="1318"/>
        <end position="1337"/>
    </location>
</feature>
<organism evidence="3 4">
    <name type="scientific">Paramecium tetraurelia</name>
    <dbReference type="NCBI Taxonomy" id="5888"/>
    <lineage>
        <taxon>Eukaryota</taxon>
        <taxon>Sar</taxon>
        <taxon>Alveolata</taxon>
        <taxon>Ciliophora</taxon>
        <taxon>Intramacronucleata</taxon>
        <taxon>Oligohymenophorea</taxon>
        <taxon>Peniculida</taxon>
        <taxon>Parameciidae</taxon>
        <taxon>Paramecium</taxon>
    </lineage>
</organism>
<dbReference type="HOGENOM" id="CLU_240949_0_0_1"/>
<feature type="coiled-coil region" evidence="1">
    <location>
        <begin position="51"/>
        <end position="90"/>
    </location>
</feature>
<keyword evidence="4" id="KW-1185">Reference proteome</keyword>
<evidence type="ECO:0008006" key="5">
    <source>
        <dbReference type="Google" id="ProtNLM"/>
    </source>
</evidence>
<feature type="transmembrane region" description="Helical" evidence="2">
    <location>
        <begin position="1425"/>
        <end position="1445"/>
    </location>
</feature>
<protein>
    <recommendedName>
        <fullName evidence="5">Transmembrane protein</fullName>
    </recommendedName>
</protein>
<feature type="transmembrane region" description="Helical" evidence="2">
    <location>
        <begin position="453"/>
        <end position="474"/>
    </location>
</feature>
<feature type="transmembrane region" description="Helical" evidence="2">
    <location>
        <begin position="1357"/>
        <end position="1377"/>
    </location>
</feature>
<keyword evidence="1" id="KW-0175">Coiled coil</keyword>
<feature type="transmembrane region" description="Helical" evidence="2">
    <location>
        <begin position="421"/>
        <end position="441"/>
    </location>
</feature>
<name>A0DQA7_PARTE</name>
<feature type="transmembrane region" description="Helical" evidence="2">
    <location>
        <begin position="1398"/>
        <end position="1419"/>
    </location>
</feature>
<proteinExistence type="predicted"/>
<gene>
    <name evidence="3" type="ORF">GSPATT00002624001</name>
</gene>
<evidence type="ECO:0000313" key="4">
    <source>
        <dbReference type="Proteomes" id="UP000000600"/>
    </source>
</evidence>
<feature type="transmembrane region" description="Helical" evidence="2">
    <location>
        <begin position="359"/>
        <end position="382"/>
    </location>
</feature>
<keyword evidence="2" id="KW-0472">Membrane</keyword>
<dbReference type="OrthoDB" id="301971at2759"/>
<feature type="transmembrane region" description="Helical" evidence="2">
    <location>
        <begin position="703"/>
        <end position="726"/>
    </location>
</feature>